<keyword evidence="2" id="KW-1185">Reference proteome</keyword>
<comment type="caution">
    <text evidence="1">The sequence shown here is derived from an EMBL/GenBank/DDBJ whole genome shotgun (WGS) entry which is preliminary data.</text>
</comment>
<evidence type="ECO:0000313" key="1">
    <source>
        <dbReference type="EMBL" id="KAK9421445.1"/>
    </source>
</evidence>
<dbReference type="EMBL" id="JARVKF010000179">
    <property type="protein sequence ID" value="KAK9421445.1"/>
    <property type="molecule type" value="Genomic_DNA"/>
</dbReference>
<sequence length="203" mass="22611">MCSQQYNNRAASRERNDISLTVGSPCDFIVLNDDNGFSDRSSLGTPPPIPNPNYYDQNSFHPYQMSQYSPAMQSYGHQAFSIPTSLPPYTQQPNEQSNSDIITSPGYGMTWNQAEQATGSFSTKFAPEFSFVDVSQDMLPEQLYCEKTRLLSTCHRAGRSPSGGGIYAESNEMGFRTDIRQRQIMLKGPKLGSNRGTSTFNAR</sequence>
<protein>
    <submittedName>
        <fullName evidence="1">Uncharacterized protein</fullName>
    </submittedName>
</protein>
<organism evidence="1 2">
    <name type="scientific">Seiridium unicorne</name>
    <dbReference type="NCBI Taxonomy" id="138068"/>
    <lineage>
        <taxon>Eukaryota</taxon>
        <taxon>Fungi</taxon>
        <taxon>Dikarya</taxon>
        <taxon>Ascomycota</taxon>
        <taxon>Pezizomycotina</taxon>
        <taxon>Sordariomycetes</taxon>
        <taxon>Xylariomycetidae</taxon>
        <taxon>Amphisphaeriales</taxon>
        <taxon>Sporocadaceae</taxon>
        <taxon>Seiridium</taxon>
    </lineage>
</organism>
<gene>
    <name evidence="1" type="ORF">SUNI508_05680</name>
</gene>
<reference evidence="1 2" key="1">
    <citation type="journal article" date="2024" name="J. Plant Pathol.">
        <title>Sequence and assembly of the genome of Seiridium unicorne, isolate CBS 538.82, causal agent of cypress canker disease.</title>
        <authorList>
            <person name="Scali E."/>
            <person name="Rocca G.D."/>
            <person name="Danti R."/>
            <person name="Garbelotto M."/>
            <person name="Barberini S."/>
            <person name="Baroncelli R."/>
            <person name="Emiliani G."/>
        </authorList>
    </citation>
    <scope>NUCLEOTIDE SEQUENCE [LARGE SCALE GENOMIC DNA]</scope>
    <source>
        <strain evidence="1 2">BM-138-508</strain>
    </source>
</reference>
<name>A0ABR2V3F9_9PEZI</name>
<proteinExistence type="predicted"/>
<accession>A0ABR2V3F9</accession>
<dbReference type="Proteomes" id="UP001408356">
    <property type="component" value="Unassembled WGS sequence"/>
</dbReference>
<evidence type="ECO:0000313" key="2">
    <source>
        <dbReference type="Proteomes" id="UP001408356"/>
    </source>
</evidence>